<accession>A0A7Y8H0T4</accession>
<dbReference type="EMBL" id="VYGV01000025">
    <property type="protein sequence ID" value="NWF47948.1"/>
    <property type="molecule type" value="Genomic_DNA"/>
</dbReference>
<evidence type="ECO:0000313" key="2">
    <source>
        <dbReference type="Proteomes" id="UP000545507"/>
    </source>
</evidence>
<evidence type="ECO:0000313" key="1">
    <source>
        <dbReference type="EMBL" id="NWF47948.1"/>
    </source>
</evidence>
<name>A0A7Y8H0T4_9BURK</name>
<dbReference type="RefSeq" id="WP_218179551.1">
    <property type="nucleotide sequence ID" value="NZ_VYGV01000025.1"/>
</dbReference>
<dbReference type="Proteomes" id="UP000545507">
    <property type="component" value="Unassembled WGS sequence"/>
</dbReference>
<dbReference type="AlphaFoldDB" id="A0A7Y8H0T4"/>
<sequence>MTSPYRQSIARFMNHFRGQLAQIDLVQSEQFRQTLYCLALDPFATAAYPKSGSRSGVVRLLRELSDWPDAMRVSRLQLRLALQVEGLAKGKLYREVQSHLRHQPIRHRAPLSTSPLASELVPYATVKQELKVLEMCTYSHLFYTFRSNLVHEFRPPGYQNDWGLDSVDPYYGKSAFDKHQLVFPVAFVSRIAHKSLEKLETYLLANKIAPHSKFAFGSLWRWH</sequence>
<comment type="caution">
    <text evidence="1">The sequence shown here is derived from an EMBL/GenBank/DDBJ whole genome shotgun (WGS) entry which is preliminary data.</text>
</comment>
<protein>
    <submittedName>
        <fullName evidence="1">Uncharacterized protein</fullName>
    </submittedName>
</protein>
<reference evidence="1 2" key="1">
    <citation type="submission" date="2019-09" db="EMBL/GenBank/DDBJ databases">
        <title>Hydrogenophaga aromatica sp. nov., isolated from a para-xylene-degrading enrichment culture.</title>
        <authorList>
            <person name="Tancsics A."/>
            <person name="Banerjee S."/>
        </authorList>
    </citation>
    <scope>NUCLEOTIDE SEQUENCE [LARGE SCALE GENOMIC DNA]</scope>
    <source>
        <strain evidence="1 2">D2P1</strain>
    </source>
</reference>
<keyword evidence="2" id="KW-1185">Reference proteome</keyword>
<gene>
    <name evidence="1" type="ORF">F3K02_22225</name>
</gene>
<organism evidence="1 2">
    <name type="scientific">Hydrogenophaga aromaticivorans</name>
    <dbReference type="NCBI Taxonomy" id="2610898"/>
    <lineage>
        <taxon>Bacteria</taxon>
        <taxon>Pseudomonadati</taxon>
        <taxon>Pseudomonadota</taxon>
        <taxon>Betaproteobacteria</taxon>
        <taxon>Burkholderiales</taxon>
        <taxon>Comamonadaceae</taxon>
        <taxon>Hydrogenophaga</taxon>
    </lineage>
</organism>
<proteinExistence type="predicted"/>